<dbReference type="AlphaFoldDB" id="A0A840ZME6"/>
<accession>A0A840ZME6</accession>
<proteinExistence type="predicted"/>
<keyword evidence="3" id="KW-1185">Reference proteome</keyword>
<sequence length="63" mass="6293">MLVARIDVTGMPAPACRDKAEAGRGHDFAAALQPGNAARTGPRVGGPRTAGLIAGARGSIPSR</sequence>
<comment type="caution">
    <text evidence="2">The sequence shown here is derived from an EMBL/GenBank/DDBJ whole genome shotgun (WGS) entry which is preliminary data.</text>
</comment>
<reference evidence="2 3" key="1">
    <citation type="submission" date="2020-08" db="EMBL/GenBank/DDBJ databases">
        <title>Genomic Encyclopedia of Type Strains, Phase IV (KMG-IV): sequencing the most valuable type-strain genomes for metagenomic binning, comparative biology and taxonomic classification.</title>
        <authorList>
            <person name="Goeker M."/>
        </authorList>
    </citation>
    <scope>NUCLEOTIDE SEQUENCE [LARGE SCALE GENOMIC DNA]</scope>
    <source>
        <strain evidence="2 3">DSM 2163</strain>
    </source>
</reference>
<name>A0A840ZME6_9HYPH</name>
<dbReference type="Proteomes" id="UP000583454">
    <property type="component" value="Unassembled WGS sequence"/>
</dbReference>
<organism evidence="2 3">
    <name type="scientific">Methylorubrum rhodinum</name>
    <dbReference type="NCBI Taxonomy" id="29428"/>
    <lineage>
        <taxon>Bacteria</taxon>
        <taxon>Pseudomonadati</taxon>
        <taxon>Pseudomonadota</taxon>
        <taxon>Alphaproteobacteria</taxon>
        <taxon>Hyphomicrobiales</taxon>
        <taxon>Methylobacteriaceae</taxon>
        <taxon>Methylorubrum</taxon>
    </lineage>
</organism>
<protein>
    <submittedName>
        <fullName evidence="2">Uncharacterized protein</fullName>
    </submittedName>
</protein>
<feature type="region of interest" description="Disordered" evidence="1">
    <location>
        <begin position="36"/>
        <end position="63"/>
    </location>
</feature>
<gene>
    <name evidence="2" type="ORF">HNR00_002670</name>
</gene>
<dbReference type="EMBL" id="JACHOP010000010">
    <property type="protein sequence ID" value="MBB5757953.1"/>
    <property type="molecule type" value="Genomic_DNA"/>
</dbReference>
<evidence type="ECO:0000256" key="1">
    <source>
        <dbReference type="SAM" id="MobiDB-lite"/>
    </source>
</evidence>
<evidence type="ECO:0000313" key="2">
    <source>
        <dbReference type="EMBL" id="MBB5757953.1"/>
    </source>
</evidence>
<evidence type="ECO:0000313" key="3">
    <source>
        <dbReference type="Proteomes" id="UP000583454"/>
    </source>
</evidence>